<dbReference type="InterPro" id="IPR029063">
    <property type="entry name" value="SAM-dependent_MTases_sf"/>
</dbReference>
<evidence type="ECO:0000256" key="2">
    <source>
        <dbReference type="SAM" id="Phobius"/>
    </source>
</evidence>
<feature type="domain" description="Methyltransferase" evidence="3">
    <location>
        <begin position="88"/>
        <end position="198"/>
    </location>
</feature>
<dbReference type="InterPro" id="IPR025714">
    <property type="entry name" value="Methyltranfer_dom"/>
</dbReference>
<dbReference type="EMBL" id="HBGJ01014470">
    <property type="protein sequence ID" value="CAD9250885.1"/>
    <property type="molecule type" value="Transcribed_RNA"/>
</dbReference>
<evidence type="ECO:0000259" key="3">
    <source>
        <dbReference type="Pfam" id="PF13679"/>
    </source>
</evidence>
<dbReference type="SUPFAM" id="SSF53335">
    <property type="entry name" value="S-adenosyl-L-methionine-dependent methyltransferases"/>
    <property type="match status" value="1"/>
</dbReference>
<evidence type="ECO:0000313" key="4">
    <source>
        <dbReference type="EMBL" id="CAD9250885.1"/>
    </source>
</evidence>
<feature type="region of interest" description="Disordered" evidence="1">
    <location>
        <begin position="1"/>
        <end position="36"/>
    </location>
</feature>
<keyword evidence="2" id="KW-1133">Transmembrane helix</keyword>
<name>A0A7S1TXW4_9STRA</name>
<accession>A0A7S1TXW4</accession>
<feature type="transmembrane region" description="Helical" evidence="2">
    <location>
        <begin position="311"/>
        <end position="334"/>
    </location>
</feature>
<organism evidence="4">
    <name type="scientific">Phaeomonas parva</name>
    <dbReference type="NCBI Taxonomy" id="124430"/>
    <lineage>
        <taxon>Eukaryota</taxon>
        <taxon>Sar</taxon>
        <taxon>Stramenopiles</taxon>
        <taxon>Ochrophyta</taxon>
        <taxon>Pinguiophyceae</taxon>
        <taxon>Pinguiochrysidales</taxon>
        <taxon>Pinguiochrysidaceae</taxon>
        <taxon>Phaeomonas</taxon>
    </lineage>
</organism>
<gene>
    <name evidence="4" type="ORF">PPAR1163_LOCUS9246</name>
</gene>
<feature type="compositionally biased region" description="Low complexity" evidence="1">
    <location>
        <begin position="14"/>
        <end position="36"/>
    </location>
</feature>
<dbReference type="GO" id="GO:0005737">
    <property type="term" value="C:cytoplasm"/>
    <property type="evidence" value="ECO:0007669"/>
    <property type="project" value="TreeGrafter"/>
</dbReference>
<sequence length="339" mass="35819">MASTAPSRRRWTGAPSRRSCARAAATTSTARRTPAASCASASSSKVILSRSRRPSRSRSRSLTRTRSLTLTLKGMLRLLKAWRVVRPGDVVVDFGAGTGHLGLLVAWACPEAFVICLERKQWTSDAAEKRIAESGLANCVALCGDIGDLEAYLRARGCGGFQVGLGLHTCGLLTDLVLECCEAHGASFLLCPCCYGQVVDGGSTVGGDGVPRARPRSAGVGAALSGEQMALLARGGDMTVRADDEGFPDTPRFKVARACMRVVDLDRLAWCREHRGAGVRLGMAALDPPACSPKNNVVIGVRPERRRRAGLSLGLGWGLGIGLGLGIITIAGIVRLRKR</sequence>
<evidence type="ECO:0000256" key="1">
    <source>
        <dbReference type="SAM" id="MobiDB-lite"/>
    </source>
</evidence>
<proteinExistence type="predicted"/>
<dbReference type="AlphaFoldDB" id="A0A7S1TXW4"/>
<dbReference type="PANTHER" id="PTHR13369:SF0">
    <property type="entry name" value="GLUTATHIONE S-TRANSFERASE C-TERMINAL DOMAIN-CONTAINING PROTEIN"/>
    <property type="match status" value="1"/>
</dbReference>
<keyword evidence="2" id="KW-0472">Membrane</keyword>
<reference evidence="4" key="1">
    <citation type="submission" date="2021-01" db="EMBL/GenBank/DDBJ databases">
        <authorList>
            <person name="Corre E."/>
            <person name="Pelletier E."/>
            <person name="Niang G."/>
            <person name="Scheremetjew M."/>
            <person name="Finn R."/>
            <person name="Kale V."/>
            <person name="Holt S."/>
            <person name="Cochrane G."/>
            <person name="Meng A."/>
            <person name="Brown T."/>
            <person name="Cohen L."/>
        </authorList>
    </citation>
    <scope>NUCLEOTIDE SEQUENCE</scope>
    <source>
        <strain evidence="4">CCMP2877</strain>
    </source>
</reference>
<dbReference type="Pfam" id="PF13679">
    <property type="entry name" value="Methyltransf_32"/>
    <property type="match status" value="1"/>
</dbReference>
<dbReference type="Gene3D" id="3.40.50.150">
    <property type="entry name" value="Vaccinia Virus protein VP39"/>
    <property type="match status" value="1"/>
</dbReference>
<keyword evidence="2" id="KW-0812">Transmembrane</keyword>
<dbReference type="PANTHER" id="PTHR13369">
    <property type="match status" value="1"/>
</dbReference>
<protein>
    <recommendedName>
        <fullName evidence="3">Methyltransferase domain-containing protein</fullName>
    </recommendedName>
</protein>